<evidence type="ECO:0000313" key="2">
    <source>
        <dbReference type="Proteomes" id="UP000325672"/>
    </source>
</evidence>
<organism evidence="1 2">
    <name type="scientific">Aspergillus pseudotamarii</name>
    <dbReference type="NCBI Taxonomy" id="132259"/>
    <lineage>
        <taxon>Eukaryota</taxon>
        <taxon>Fungi</taxon>
        <taxon>Dikarya</taxon>
        <taxon>Ascomycota</taxon>
        <taxon>Pezizomycotina</taxon>
        <taxon>Eurotiomycetes</taxon>
        <taxon>Eurotiomycetidae</taxon>
        <taxon>Eurotiales</taxon>
        <taxon>Aspergillaceae</taxon>
        <taxon>Aspergillus</taxon>
        <taxon>Aspergillus subgen. Circumdati</taxon>
    </lineage>
</organism>
<keyword evidence="2" id="KW-1185">Reference proteome</keyword>
<sequence length="349" mass="38149">MRKNGVDGKHRDEMHTDVRTLEVEFEHFFGIVPSKINRRFPLSLSEQSYLPKVENPRADWAVVAAFNSFQAYQRGQLGKVQRFATIGTGSGTDMIAALETFPDLEFGAMTDLHTSVVSAAKRNVLNATDNYAPCRAVAKGIYAAAGDLLLPLRDQEAFDLIYENLPNIPLPTTKSLVDGQISSTFIGDRTADRVPVHVSQALLDLHYICLYQARVMRLIKSSGAILSSMGGRVPVQSMLDMADAAGYSSRVVSLTWKIQSEPETVIGEYAENQKKGLGKYYFYPTSALGTAFGDLSPAAAGLRAAQIEQNLHPHRLDAVAALEQYHAGVEIGHTVYVMASVLKESPSVV</sequence>
<dbReference type="EMBL" id="ML743611">
    <property type="protein sequence ID" value="KAE8133790.1"/>
    <property type="molecule type" value="Genomic_DNA"/>
</dbReference>
<evidence type="ECO:0000313" key="1">
    <source>
        <dbReference type="EMBL" id="KAE8133790.1"/>
    </source>
</evidence>
<dbReference type="OrthoDB" id="2116590at2759"/>
<gene>
    <name evidence="1" type="ORF">BDV38DRAFT_274004</name>
</gene>
<proteinExistence type="predicted"/>
<dbReference type="InterPro" id="IPR029063">
    <property type="entry name" value="SAM-dependent_MTases_sf"/>
</dbReference>
<dbReference type="GeneID" id="43641983"/>
<name>A0A5N6SJ62_ASPPS</name>
<dbReference type="SUPFAM" id="SSF53335">
    <property type="entry name" value="S-adenosyl-L-methionine-dependent methyltransferases"/>
    <property type="match status" value="1"/>
</dbReference>
<dbReference type="Proteomes" id="UP000325672">
    <property type="component" value="Unassembled WGS sequence"/>
</dbReference>
<protein>
    <recommendedName>
        <fullName evidence="3">S-adenosyl-L-methionine-dependent methyltransferase</fullName>
    </recommendedName>
</protein>
<reference evidence="1 2" key="1">
    <citation type="submission" date="2019-04" db="EMBL/GenBank/DDBJ databases">
        <title>Friends and foes A comparative genomics study of 23 Aspergillus species from section Flavi.</title>
        <authorList>
            <consortium name="DOE Joint Genome Institute"/>
            <person name="Kjaerbolling I."/>
            <person name="Vesth T."/>
            <person name="Frisvad J.C."/>
            <person name="Nybo J.L."/>
            <person name="Theobald S."/>
            <person name="Kildgaard S."/>
            <person name="Isbrandt T."/>
            <person name="Kuo A."/>
            <person name="Sato A."/>
            <person name="Lyhne E.K."/>
            <person name="Kogle M.E."/>
            <person name="Wiebenga A."/>
            <person name="Kun R.S."/>
            <person name="Lubbers R.J."/>
            <person name="Makela M.R."/>
            <person name="Barry K."/>
            <person name="Chovatia M."/>
            <person name="Clum A."/>
            <person name="Daum C."/>
            <person name="Haridas S."/>
            <person name="He G."/>
            <person name="LaButti K."/>
            <person name="Lipzen A."/>
            <person name="Mondo S."/>
            <person name="Riley R."/>
            <person name="Salamov A."/>
            <person name="Simmons B.A."/>
            <person name="Magnuson J.K."/>
            <person name="Henrissat B."/>
            <person name="Mortensen U.H."/>
            <person name="Larsen T.O."/>
            <person name="Devries R.P."/>
            <person name="Grigoriev I.V."/>
            <person name="Machida M."/>
            <person name="Baker S.E."/>
            <person name="Andersen M.R."/>
        </authorList>
    </citation>
    <scope>NUCLEOTIDE SEQUENCE [LARGE SCALE GENOMIC DNA]</scope>
    <source>
        <strain evidence="1 2">CBS 117625</strain>
    </source>
</reference>
<accession>A0A5N6SJ62</accession>
<dbReference type="Gene3D" id="3.40.50.150">
    <property type="entry name" value="Vaccinia Virus protein VP39"/>
    <property type="match status" value="1"/>
</dbReference>
<evidence type="ECO:0008006" key="3">
    <source>
        <dbReference type="Google" id="ProtNLM"/>
    </source>
</evidence>
<dbReference type="RefSeq" id="XP_031909853.1">
    <property type="nucleotide sequence ID" value="XM_032057773.1"/>
</dbReference>
<dbReference type="AlphaFoldDB" id="A0A5N6SJ62"/>